<feature type="compositionally biased region" description="Basic and acidic residues" evidence="1">
    <location>
        <begin position="150"/>
        <end position="173"/>
    </location>
</feature>
<feature type="domain" description="tRNA (32-2'-O)-methyltransferase regulator THADA-like C-terminal TPR repeats region" evidence="2">
    <location>
        <begin position="74"/>
        <end position="142"/>
    </location>
</feature>
<dbReference type="SUPFAM" id="SSF48371">
    <property type="entry name" value="ARM repeat"/>
    <property type="match status" value="1"/>
</dbReference>
<dbReference type="InterPro" id="IPR056842">
    <property type="entry name" value="THADA-like_TPR_C"/>
</dbReference>
<evidence type="ECO:0000259" key="2">
    <source>
        <dbReference type="Pfam" id="PF25151"/>
    </source>
</evidence>
<protein>
    <recommendedName>
        <fullName evidence="2">tRNA (32-2'-O)-methyltransferase regulator THADA-like C-terminal TPR repeats region domain-containing protein</fullName>
    </recommendedName>
</protein>
<dbReference type="AlphaFoldDB" id="A0A7R9AY19"/>
<dbReference type="PANTHER" id="PTHR14387:SF7">
    <property type="entry name" value="THYROID ADENOMA-ASSOCIATED PROTEIN"/>
    <property type="match status" value="1"/>
</dbReference>
<organism evidence="3">
    <name type="scientific">Timema shepardi</name>
    <name type="common">Walking stick</name>
    <dbReference type="NCBI Taxonomy" id="629360"/>
    <lineage>
        <taxon>Eukaryota</taxon>
        <taxon>Metazoa</taxon>
        <taxon>Ecdysozoa</taxon>
        <taxon>Arthropoda</taxon>
        <taxon>Hexapoda</taxon>
        <taxon>Insecta</taxon>
        <taxon>Pterygota</taxon>
        <taxon>Neoptera</taxon>
        <taxon>Polyneoptera</taxon>
        <taxon>Phasmatodea</taxon>
        <taxon>Timematodea</taxon>
        <taxon>Timematoidea</taxon>
        <taxon>Timematidae</taxon>
        <taxon>Timema</taxon>
    </lineage>
</organism>
<reference evidence="3" key="1">
    <citation type="submission" date="2020-11" db="EMBL/GenBank/DDBJ databases">
        <authorList>
            <person name="Tran Van P."/>
        </authorList>
    </citation>
    <scope>NUCLEOTIDE SEQUENCE</scope>
</reference>
<feature type="region of interest" description="Disordered" evidence="1">
    <location>
        <begin position="150"/>
        <end position="176"/>
    </location>
</feature>
<evidence type="ECO:0000256" key="1">
    <source>
        <dbReference type="SAM" id="MobiDB-lite"/>
    </source>
</evidence>
<dbReference type="PANTHER" id="PTHR14387">
    <property type="entry name" value="THADA/DEATH RECEPTOR INTERACTING PROTEIN"/>
    <property type="match status" value="1"/>
</dbReference>
<dbReference type="GO" id="GO:0005829">
    <property type="term" value="C:cytosol"/>
    <property type="evidence" value="ECO:0007669"/>
    <property type="project" value="TreeGrafter"/>
</dbReference>
<name>A0A7R9AY19_TIMSH</name>
<gene>
    <name evidence="3" type="ORF">TSIB3V08_LOCUS5732</name>
</gene>
<evidence type="ECO:0000313" key="3">
    <source>
        <dbReference type="EMBL" id="CAD7261602.1"/>
    </source>
</evidence>
<dbReference type="GO" id="GO:0030488">
    <property type="term" value="P:tRNA methylation"/>
    <property type="evidence" value="ECO:0007669"/>
    <property type="project" value="TreeGrafter"/>
</dbReference>
<dbReference type="Pfam" id="PF25151">
    <property type="entry name" value="TPR_Trm732_C"/>
    <property type="match status" value="1"/>
</dbReference>
<dbReference type="InterPro" id="IPR016024">
    <property type="entry name" value="ARM-type_fold"/>
</dbReference>
<dbReference type="InterPro" id="IPR051954">
    <property type="entry name" value="tRNA_methyltransferase_THADA"/>
</dbReference>
<sequence length="724" mass="82103">MLSVFDTCGIVLPKAIPTSPGRVSPWKIRLPQCHFDLAKFPKATTPHFLYERTFNELLATRFLGFKRIYTDGSKCGASLSAYIPHVSACARSAVLKTRTLVARALVPLIMPNMFTAHLSQLFEEVSAIHGVGENYRHGLLLQKCRQGEGHTKAGRKEEKQLTKENHLRGKRDGGGGASFLGPPLEFHEQKIQCLLKETPDLGDINDELRIKAEQWLFHSKWMVLSSQHECLVTQEVYLQIVFLLGSRYFLYVQTEIWEEIQANLEKRLFHQKGLSPVKIGECLFQKQAAQLLLQLTISLQATPQTLFHRLEEVLVKMFTHQSYEVISVTLNFVLCVFENITEIDYENEDWNLMEAYKNGVHSWNNRSSLVLVDEIKVSVIVMQTLVDLALREDIYHGCRKSVFRLLHHFREAFLVCQWAVNGNTIAVMEWLLRQCRQEHENVGYAVLRCMGYFIQVHLENKLQLANALVVLSSTAEDGEIEVRISVSLAERSFLCRQSAAIFLLDNCSLLSGNAPFLKVLDICTLWTAVLTLLQDDCQSVRELTSDLTHSLLPDNPKIPVLANRARELLLRQFVDLMLARDVSVCVVALLAWSLLNSAGEETVLTEDRVFDKGEMNIFVEEVTLTELTCQQLCRVFHIVGRDSLLSTPLSSEKVKWFSELCTINPVGVDTVEQLIAAALGKVSNQGLPTESRMDRTSHFLVPGQKNMFLAAFKIRRVVEVMCEV</sequence>
<accession>A0A7R9AY19</accession>
<dbReference type="EMBL" id="OC002297">
    <property type="protein sequence ID" value="CAD7261602.1"/>
    <property type="molecule type" value="Genomic_DNA"/>
</dbReference>
<proteinExistence type="predicted"/>